<protein>
    <submittedName>
        <fullName evidence="1">Uncharacterized protein</fullName>
    </submittedName>
</protein>
<dbReference type="AlphaFoldDB" id="A0A4R9G5V4"/>
<evidence type="ECO:0000313" key="2">
    <source>
        <dbReference type="Proteomes" id="UP000297453"/>
    </source>
</evidence>
<organism evidence="1 2">
    <name type="scientific">Leptospira semungkisensis</name>
    <dbReference type="NCBI Taxonomy" id="2484985"/>
    <lineage>
        <taxon>Bacteria</taxon>
        <taxon>Pseudomonadati</taxon>
        <taxon>Spirochaetota</taxon>
        <taxon>Spirochaetia</taxon>
        <taxon>Leptospirales</taxon>
        <taxon>Leptospiraceae</taxon>
        <taxon>Leptospira</taxon>
    </lineage>
</organism>
<dbReference type="RefSeq" id="WP_135584322.1">
    <property type="nucleotide sequence ID" value="NZ_RQEP01000005.1"/>
</dbReference>
<dbReference type="Proteomes" id="UP000297453">
    <property type="component" value="Unassembled WGS sequence"/>
</dbReference>
<sequence>MKSNTNIFTNLETGWMKLQTEKQTFFEIVHALNRYYDAIRGSEVKETRSFRRKLARSNPDFSEIYFKKFGDHEYLVYAKIESEGKSESDSWIHVDGIGLEREEMRARGYKDHPAFDIRCVQDLFEECCVPASKSEEDRIHSDKE</sequence>
<keyword evidence="2" id="KW-1185">Reference proteome</keyword>
<dbReference type="OrthoDB" id="329464at2"/>
<comment type="caution">
    <text evidence="1">The sequence shown here is derived from an EMBL/GenBank/DDBJ whole genome shotgun (WGS) entry which is preliminary data.</text>
</comment>
<reference evidence="1" key="1">
    <citation type="journal article" date="2019" name="PLoS Negl. Trop. Dis.">
        <title>Revisiting the worldwide diversity of Leptospira species in the environment.</title>
        <authorList>
            <person name="Vincent A.T."/>
            <person name="Schiettekatte O."/>
            <person name="Bourhy P."/>
            <person name="Veyrier F.J."/>
            <person name="Picardeau M."/>
        </authorList>
    </citation>
    <scope>NUCLEOTIDE SEQUENCE [LARGE SCALE GENOMIC DNA]</scope>
    <source>
        <strain evidence="1">SSS9</strain>
    </source>
</reference>
<proteinExistence type="predicted"/>
<dbReference type="NCBIfam" id="NF047513">
    <property type="entry name" value="LIC_13246_fam"/>
    <property type="match status" value="1"/>
</dbReference>
<dbReference type="EMBL" id="RQEP01000005">
    <property type="protein sequence ID" value="TGK06956.1"/>
    <property type="molecule type" value="Genomic_DNA"/>
</dbReference>
<accession>A0A4R9G5V4</accession>
<name>A0A4R9G5V4_9LEPT</name>
<evidence type="ECO:0000313" key="1">
    <source>
        <dbReference type="EMBL" id="TGK06956.1"/>
    </source>
</evidence>
<gene>
    <name evidence="1" type="ORF">EHO59_02215</name>
</gene>